<proteinExistence type="predicted"/>
<dbReference type="PANTHER" id="PTHR33164:SF57">
    <property type="entry name" value="MARR-FAMILY TRANSCRIPTIONAL REGULATOR"/>
    <property type="match status" value="1"/>
</dbReference>
<evidence type="ECO:0000259" key="1">
    <source>
        <dbReference type="PROSITE" id="PS50995"/>
    </source>
</evidence>
<dbReference type="CDD" id="cd00090">
    <property type="entry name" value="HTH_ARSR"/>
    <property type="match status" value="1"/>
</dbReference>
<dbReference type="Proteomes" id="UP000239209">
    <property type="component" value="Unassembled WGS sequence"/>
</dbReference>
<dbReference type="AlphaFoldDB" id="A0A2T0SF08"/>
<dbReference type="SUPFAM" id="SSF46785">
    <property type="entry name" value="Winged helix' DNA-binding domain"/>
    <property type="match status" value="1"/>
</dbReference>
<gene>
    <name evidence="2" type="ORF">CLV70_102192</name>
</gene>
<keyword evidence="2" id="KW-0238">DNA-binding</keyword>
<dbReference type="PRINTS" id="PR00598">
    <property type="entry name" value="HTHMARR"/>
</dbReference>
<dbReference type="RefSeq" id="WP_146163963.1">
    <property type="nucleotide sequence ID" value="NZ_PVZG01000002.1"/>
</dbReference>
<dbReference type="InterPro" id="IPR039422">
    <property type="entry name" value="MarR/SlyA-like"/>
</dbReference>
<dbReference type="PROSITE" id="PS50995">
    <property type="entry name" value="HTH_MARR_2"/>
    <property type="match status" value="1"/>
</dbReference>
<protein>
    <submittedName>
        <fullName evidence="2">DNA-binding MarR family transcriptional regulator</fullName>
    </submittedName>
</protein>
<dbReference type="GO" id="GO:0003700">
    <property type="term" value="F:DNA-binding transcription factor activity"/>
    <property type="evidence" value="ECO:0007669"/>
    <property type="project" value="InterPro"/>
</dbReference>
<dbReference type="Pfam" id="PF01047">
    <property type="entry name" value="MarR"/>
    <property type="match status" value="1"/>
</dbReference>
<accession>A0A2T0SF08</accession>
<dbReference type="InterPro" id="IPR000835">
    <property type="entry name" value="HTH_MarR-typ"/>
</dbReference>
<keyword evidence="3" id="KW-1185">Reference proteome</keyword>
<evidence type="ECO:0000313" key="3">
    <source>
        <dbReference type="Proteomes" id="UP000239209"/>
    </source>
</evidence>
<dbReference type="GO" id="GO:0003677">
    <property type="term" value="F:DNA binding"/>
    <property type="evidence" value="ECO:0007669"/>
    <property type="project" value="UniProtKB-KW"/>
</dbReference>
<dbReference type="InterPro" id="IPR036390">
    <property type="entry name" value="WH_DNA-bd_sf"/>
</dbReference>
<reference evidence="2 3" key="1">
    <citation type="submission" date="2018-03" db="EMBL/GenBank/DDBJ databases">
        <title>Genomic Encyclopedia of Archaeal and Bacterial Type Strains, Phase II (KMG-II): from individual species to whole genera.</title>
        <authorList>
            <person name="Goeker M."/>
        </authorList>
    </citation>
    <scope>NUCLEOTIDE SEQUENCE [LARGE SCALE GENOMIC DNA]</scope>
    <source>
        <strain evidence="2 3">DSM 45348</strain>
    </source>
</reference>
<evidence type="ECO:0000313" key="2">
    <source>
        <dbReference type="EMBL" id="PRY31981.1"/>
    </source>
</evidence>
<dbReference type="OrthoDB" id="8966183at2"/>
<dbReference type="GO" id="GO:0006950">
    <property type="term" value="P:response to stress"/>
    <property type="evidence" value="ECO:0007669"/>
    <property type="project" value="TreeGrafter"/>
</dbReference>
<feature type="domain" description="HTH marR-type" evidence="1">
    <location>
        <begin position="11"/>
        <end position="144"/>
    </location>
</feature>
<dbReference type="InterPro" id="IPR011991">
    <property type="entry name" value="ArsR-like_HTH"/>
</dbReference>
<dbReference type="Gene3D" id="1.10.10.10">
    <property type="entry name" value="Winged helix-like DNA-binding domain superfamily/Winged helix DNA-binding domain"/>
    <property type="match status" value="1"/>
</dbReference>
<dbReference type="SMART" id="SM00347">
    <property type="entry name" value="HTH_MARR"/>
    <property type="match status" value="1"/>
</dbReference>
<comment type="caution">
    <text evidence="2">The sequence shown here is derived from an EMBL/GenBank/DDBJ whole genome shotgun (WGS) entry which is preliminary data.</text>
</comment>
<dbReference type="InterPro" id="IPR036388">
    <property type="entry name" value="WH-like_DNA-bd_sf"/>
</dbReference>
<sequence>MQNDMSPPERVQEAFTELMRWAHRGDVRRALLGSAAQELSTNDITLLRAITTHGPVRASELAARQGVDKSTVTPQIRRLEDRGLVERHGDPGDRRATLLSATDLGRRQLRQMDEVGTHLFERALQGWPDDDRRALATLMQRLAGELAGVPRESIPRARHHA</sequence>
<dbReference type="PANTHER" id="PTHR33164">
    <property type="entry name" value="TRANSCRIPTIONAL REGULATOR, MARR FAMILY"/>
    <property type="match status" value="1"/>
</dbReference>
<organism evidence="2 3">
    <name type="scientific">Pseudosporangium ferrugineum</name>
    <dbReference type="NCBI Taxonomy" id="439699"/>
    <lineage>
        <taxon>Bacteria</taxon>
        <taxon>Bacillati</taxon>
        <taxon>Actinomycetota</taxon>
        <taxon>Actinomycetes</taxon>
        <taxon>Micromonosporales</taxon>
        <taxon>Micromonosporaceae</taxon>
        <taxon>Pseudosporangium</taxon>
    </lineage>
</organism>
<dbReference type="EMBL" id="PVZG01000002">
    <property type="protein sequence ID" value="PRY31981.1"/>
    <property type="molecule type" value="Genomic_DNA"/>
</dbReference>
<name>A0A2T0SF08_9ACTN</name>